<dbReference type="InterPro" id="IPR006691">
    <property type="entry name" value="GyrA/parC_rep"/>
</dbReference>
<dbReference type="InterPro" id="IPR050220">
    <property type="entry name" value="Type_II_DNA_Topoisomerases"/>
</dbReference>
<dbReference type="SUPFAM" id="SSF56719">
    <property type="entry name" value="Type II DNA topoisomerase"/>
    <property type="match status" value="1"/>
</dbReference>
<feature type="domain" description="Topo IIA-type catalytic" evidence="9">
    <location>
        <begin position="47"/>
        <end position="517"/>
    </location>
</feature>
<dbReference type="PANTHER" id="PTHR43493">
    <property type="entry name" value="DNA GYRASE/TOPOISOMERASE SUBUNIT A"/>
    <property type="match status" value="1"/>
</dbReference>
<evidence type="ECO:0000313" key="11">
    <source>
        <dbReference type="Proteomes" id="UP000006055"/>
    </source>
</evidence>
<dbReference type="GO" id="GO:0005524">
    <property type="term" value="F:ATP binding"/>
    <property type="evidence" value="ECO:0007669"/>
    <property type="project" value="InterPro"/>
</dbReference>
<dbReference type="InterPro" id="IPR013760">
    <property type="entry name" value="Topo_IIA-like_dom_sf"/>
</dbReference>
<dbReference type="STRING" id="706587.Desti_5299"/>
<evidence type="ECO:0000256" key="3">
    <source>
        <dbReference type="ARBA" id="ARBA00012895"/>
    </source>
</evidence>
<dbReference type="CDD" id="cd00187">
    <property type="entry name" value="TOP4c"/>
    <property type="match status" value="1"/>
</dbReference>
<keyword evidence="11" id="KW-1185">Reference proteome</keyword>
<dbReference type="OrthoDB" id="9806486at2"/>
<dbReference type="eggNOG" id="COG0188">
    <property type="taxonomic scope" value="Bacteria"/>
</dbReference>
<dbReference type="GO" id="GO:0005737">
    <property type="term" value="C:cytoplasm"/>
    <property type="evidence" value="ECO:0007669"/>
    <property type="project" value="TreeGrafter"/>
</dbReference>
<dbReference type="PROSITE" id="PS52040">
    <property type="entry name" value="TOPO_IIA"/>
    <property type="match status" value="1"/>
</dbReference>
<evidence type="ECO:0000256" key="4">
    <source>
        <dbReference type="ARBA" id="ARBA00023029"/>
    </source>
</evidence>
<dbReference type="RefSeq" id="WP_014812987.1">
    <property type="nucleotide sequence ID" value="NC_018025.1"/>
</dbReference>
<dbReference type="InterPro" id="IPR002205">
    <property type="entry name" value="Topo_IIA_dom_A"/>
</dbReference>
<dbReference type="GO" id="GO:0009330">
    <property type="term" value="C:DNA topoisomerase type II (double strand cut, ATP-hydrolyzing) complex"/>
    <property type="evidence" value="ECO:0007669"/>
    <property type="project" value="TreeGrafter"/>
</dbReference>
<accession>I4CE97</accession>
<dbReference type="Proteomes" id="UP000006055">
    <property type="component" value="Chromosome"/>
</dbReference>
<dbReference type="EC" id="5.6.2.2" evidence="3"/>
<comment type="similarity">
    <text evidence="2">Belongs to the type II topoisomerase GyrA/ParC subunit family.</text>
</comment>
<dbReference type="InterPro" id="IPR013757">
    <property type="entry name" value="Topo_IIA_A_a_sf"/>
</dbReference>
<feature type="active site" description="O-(5'-phospho-DNA)-tyrosine intermediate" evidence="7">
    <location>
        <position position="135"/>
    </location>
</feature>
<keyword evidence="5 7" id="KW-0238">DNA-binding</keyword>
<dbReference type="HOGENOM" id="CLU_002977_4_1_7"/>
<dbReference type="Pfam" id="PF03989">
    <property type="entry name" value="DNA_gyraseA_C"/>
    <property type="match status" value="3"/>
</dbReference>
<dbReference type="NCBIfam" id="NF004044">
    <property type="entry name" value="PRK05561.1"/>
    <property type="match status" value="1"/>
</dbReference>
<dbReference type="KEGG" id="dti:Desti_5299"/>
<feature type="region of interest" description="Disordered" evidence="8">
    <location>
        <begin position="1"/>
        <end position="25"/>
    </location>
</feature>
<evidence type="ECO:0000256" key="2">
    <source>
        <dbReference type="ARBA" id="ARBA00008263"/>
    </source>
</evidence>
<comment type="catalytic activity">
    <reaction evidence="1 7">
        <text>ATP-dependent breakage, passage and rejoining of double-stranded DNA.</text>
        <dbReference type="EC" id="5.6.2.2"/>
    </reaction>
</comment>
<evidence type="ECO:0000256" key="6">
    <source>
        <dbReference type="ARBA" id="ARBA00023235"/>
    </source>
</evidence>
<dbReference type="PANTHER" id="PTHR43493:SF5">
    <property type="entry name" value="DNA GYRASE SUBUNIT A, CHLOROPLASTIC_MITOCHONDRIAL"/>
    <property type="match status" value="1"/>
</dbReference>
<dbReference type="GO" id="GO:0006265">
    <property type="term" value="P:DNA topological change"/>
    <property type="evidence" value="ECO:0007669"/>
    <property type="project" value="UniProtKB-UniRule"/>
</dbReference>
<reference evidence="11" key="1">
    <citation type="submission" date="2012-06" db="EMBL/GenBank/DDBJ databases">
        <title>Complete sequence of chromosome of Desulfomonile tiedjei DSM 6799.</title>
        <authorList>
            <person name="Lucas S."/>
            <person name="Copeland A."/>
            <person name="Lapidus A."/>
            <person name="Glavina del Rio T."/>
            <person name="Dalin E."/>
            <person name="Tice H."/>
            <person name="Bruce D."/>
            <person name="Goodwin L."/>
            <person name="Pitluck S."/>
            <person name="Peters L."/>
            <person name="Ovchinnikova G."/>
            <person name="Zeytun A."/>
            <person name="Lu M."/>
            <person name="Kyrpides N."/>
            <person name="Mavromatis K."/>
            <person name="Ivanova N."/>
            <person name="Brettin T."/>
            <person name="Detter J.C."/>
            <person name="Han C."/>
            <person name="Larimer F."/>
            <person name="Land M."/>
            <person name="Hauser L."/>
            <person name="Markowitz V."/>
            <person name="Cheng J.-F."/>
            <person name="Hugenholtz P."/>
            <person name="Woyke T."/>
            <person name="Wu D."/>
            <person name="Spring S."/>
            <person name="Schroeder M."/>
            <person name="Brambilla E."/>
            <person name="Klenk H.-P."/>
            <person name="Eisen J.A."/>
        </authorList>
    </citation>
    <scope>NUCLEOTIDE SEQUENCE [LARGE SCALE GENOMIC DNA]</scope>
    <source>
        <strain evidence="11">ATCC 49306 / DSM 6799 / DCB-1</strain>
    </source>
</reference>
<dbReference type="GO" id="GO:0003918">
    <property type="term" value="F:DNA topoisomerase type II (double strand cut, ATP-hydrolyzing) activity"/>
    <property type="evidence" value="ECO:0007669"/>
    <property type="project" value="UniProtKB-EC"/>
</dbReference>
<gene>
    <name evidence="10" type="ordered locus">Desti_5299</name>
</gene>
<dbReference type="Gene3D" id="3.30.1360.40">
    <property type="match status" value="1"/>
</dbReference>
<dbReference type="Gene3D" id="2.120.10.90">
    <property type="entry name" value="DNA gyrase/topoisomerase IV, subunit A, C-terminal"/>
    <property type="match status" value="1"/>
</dbReference>
<evidence type="ECO:0000256" key="7">
    <source>
        <dbReference type="PROSITE-ProRule" id="PRU01384"/>
    </source>
</evidence>
<evidence type="ECO:0000256" key="1">
    <source>
        <dbReference type="ARBA" id="ARBA00000185"/>
    </source>
</evidence>
<sequence>MGKNGSRGTMKGITSEKKPYEGETPLHEEVEKRYLAYALSTIVSRALPDVRDGLKPVHRRILYAMHSMRLSDTAKMRKSAAVVGEVIGKYHPHGDQAAYDAMVRMAQDFSLRYPLIDGSGNFGSLDGDSPAAMRYTETRLSQFASLLLKEIDQGTTDFRATYDAMGEEPDIFPAMIPNLLLNGASGIAVGMSCSFPPHNLLEIVAACRAAIKKRDIDSSELLQYVKGPDFPTGGEILDEVGELAEVYRTGHGSVRVRGSFHTEKLTRGREDIIIDSIPYSVNKARLIERIAQLIRDKKLRLVQDVRDESTADVRIVLELRGADVSVESVMAFLYKHTDLQINFPINFIAITPQGVPDRLGLASIIRYFLDFRYEKTVRRLNHRLETLLKRIHILEGFDILFQDLDKALAIIRAARSRHEAEQGLKEAFHLDDEQIEAILEMRLYRLVGMEIGKLLDELSAKRKEASDIRKDLASPERLWKIIDRELADIESHFGDTRRTRIVQTHQAAATDYNPEEFVDHEDTTVILSKLGWIRRMKSEVEDESTLKFREADNLFGLARVNTAETIAIFTNFGKVYVIRALDVPATTGFGEPLGSILTLGDGEYVVGMIAPGLSGAAAQSSVPEEPSPSVSGYNYGDLSQVSLFQADEGELEFHEKAPPLVGRAILVTKTGQGFRFDYNQVQEPTKRMGRRLVVLKKDDEVLTVKPESGNLAVIAADSGRLLMFPLDQIPVLSGPGLGVRLMKLSPESRVIALETVRSEDSVRITRKRGKEKIIDVQEIALGQRASVGKANFPGMIGMERYVREQSE</sequence>
<dbReference type="InterPro" id="IPR035516">
    <property type="entry name" value="Gyrase/topoIV_suA_C"/>
</dbReference>
<dbReference type="InterPro" id="IPR013758">
    <property type="entry name" value="Topo_IIA_A/C_ab"/>
</dbReference>
<proteinExistence type="inferred from homology"/>
<dbReference type="SMART" id="SM00434">
    <property type="entry name" value="TOP4c"/>
    <property type="match status" value="1"/>
</dbReference>
<feature type="compositionally biased region" description="Basic and acidic residues" evidence="8">
    <location>
        <begin position="14"/>
        <end position="25"/>
    </location>
</feature>
<dbReference type="SUPFAM" id="SSF101904">
    <property type="entry name" value="GyrA/ParC C-terminal domain-like"/>
    <property type="match status" value="1"/>
</dbReference>
<dbReference type="PATRIC" id="fig|706587.4.peg.5968"/>
<dbReference type="Gene3D" id="3.90.199.10">
    <property type="entry name" value="Topoisomerase II, domain 5"/>
    <property type="match status" value="1"/>
</dbReference>
<evidence type="ECO:0000256" key="5">
    <source>
        <dbReference type="ARBA" id="ARBA00023125"/>
    </source>
</evidence>
<protein>
    <recommendedName>
        <fullName evidence="3">DNA topoisomerase (ATP-hydrolyzing)</fullName>
        <ecNumber evidence="3">5.6.2.2</ecNumber>
    </recommendedName>
</protein>
<keyword evidence="6 7" id="KW-0413">Isomerase</keyword>
<dbReference type="GO" id="GO:0003677">
    <property type="term" value="F:DNA binding"/>
    <property type="evidence" value="ECO:0007669"/>
    <property type="project" value="UniProtKB-UniRule"/>
</dbReference>
<dbReference type="EMBL" id="CP003360">
    <property type="protein sequence ID" value="AFM27888.1"/>
    <property type="molecule type" value="Genomic_DNA"/>
</dbReference>
<evidence type="ECO:0000259" key="9">
    <source>
        <dbReference type="PROSITE" id="PS52040"/>
    </source>
</evidence>
<dbReference type="AlphaFoldDB" id="I4CE97"/>
<evidence type="ECO:0000313" key="10">
    <source>
        <dbReference type="EMBL" id="AFM27888.1"/>
    </source>
</evidence>
<dbReference type="Pfam" id="PF00521">
    <property type="entry name" value="DNA_topoisoIV"/>
    <property type="match status" value="1"/>
</dbReference>
<name>I4CE97_DESTA</name>
<evidence type="ECO:0000256" key="8">
    <source>
        <dbReference type="SAM" id="MobiDB-lite"/>
    </source>
</evidence>
<keyword evidence="4 7" id="KW-0799">Topoisomerase</keyword>
<organism evidence="10 11">
    <name type="scientific">Desulfomonile tiedjei (strain ATCC 49306 / DSM 6799 / DCB-1)</name>
    <dbReference type="NCBI Taxonomy" id="706587"/>
    <lineage>
        <taxon>Bacteria</taxon>
        <taxon>Pseudomonadati</taxon>
        <taxon>Thermodesulfobacteriota</taxon>
        <taxon>Desulfomonilia</taxon>
        <taxon>Desulfomonilales</taxon>
        <taxon>Desulfomonilaceae</taxon>
        <taxon>Desulfomonile</taxon>
    </lineage>
</organism>
<dbReference type="Gene3D" id="1.10.268.10">
    <property type="entry name" value="Topoisomerase, domain 3"/>
    <property type="match status" value="1"/>
</dbReference>